<evidence type="ECO:0000256" key="1">
    <source>
        <dbReference type="SAM" id="MobiDB-lite"/>
    </source>
</evidence>
<reference evidence="2" key="1">
    <citation type="journal article" date="2020" name="Nature">
        <title>Giant virus diversity and host interactions through global metagenomics.</title>
        <authorList>
            <person name="Schulz F."/>
            <person name="Roux S."/>
            <person name="Paez-Espino D."/>
            <person name="Jungbluth S."/>
            <person name="Walsh D.A."/>
            <person name="Denef V.J."/>
            <person name="McMahon K.D."/>
            <person name="Konstantinidis K.T."/>
            <person name="Eloe-Fadrosh E.A."/>
            <person name="Kyrpides N.C."/>
            <person name="Woyke T."/>
        </authorList>
    </citation>
    <scope>NUCLEOTIDE SEQUENCE</scope>
    <source>
        <strain evidence="2">GVMAG-S-3300010158-109</strain>
    </source>
</reference>
<sequence length="1080" mass="124373">MADINIETDPIFSRLSPTSIIKYPLDIVNEFGKNEQARTLLSYAAGGLVTHPTTRTQIMMENANDALEHAEGQYEMQFDAILLESIENVLRQKYSMTTYKKALLATGDKIIKNAEDVQSFAGSKSEAFRHAISQIMMALRTEFRRKEAEKMTQRSQFLQRIQNKWFVISVYERLYDLITTGQNDLSSFLGKSLNQIVKMLGVPDIKLTNKQKSVIDRMDASHLKPVNEPRIRHSDDRRGLDHINQNWPVTYIPTVNVQNVGQLGLETGNIYAFLLKQPLSYQTNDGRRMELAPRTKFICSIGRFDNQQTALIVSPIGATTPTGGHPDLPSQMILPLSSIAQKSFDAESIIPGETFARESNDDVIDVGTAFPGEFQHMEFILSLPYTQDDVSIIPFLLRILYAQQYNRQKRGYEIQETTIQMNLCKAVLKRMLKLKNLILRSEDFEQKRKDFCKFMTPEIGRQYLDQWTKKNGIFANMSADEATDLERVLHENTLFNEDENNRIVKTDQNIHKLFVQKYFNKTNTINDVITFNDINNNSTGTMVVSSSEDVHSCKYVFMGNNSVISLVLKNVARKIVEPARRQQFKDLSRAMPGKQMVDIIREIKIHPINSITDAYEEHRRQGAAIINRRLIKATVNLYDVKNKQYLDVQRLLVTTSPRGLVGNHIFTAKLKELRSNLLATVNPLSQNELFELSKKDGKKGAAIVFSYQDKMWLQGHFLDILEALNFFKKYLVKKGISGVLDVKHTQFIVNLFAKCLDKSAGEIEYVDDDDIRIPDDIKELNYLKLGNTEMRKIWSYMLSLYNARILLRSKLAKAGLKFEDNEKIEKFSLEVARETIKNTKNVIFSEGSRSVYQQPKQPHSDQPRTLLPSSYKKPEIRTEMRPGRISDEKERNSLTYPNVCLFNTIGLAVVNIVKRLKGFLKSVKGKYLEIGASDMVFVYQILTRRDDSLGQRFYEDEDNHGLIAEFLQRSLNQDQYVDSEIGIIAENTNRIMYQIDHVLKNNMAVVSIEKRLCYFSNNEEVREIQKDESDDERDDIFDVSHDQDEREQPDDDQPDEADYSEMEEEDDVEDHEDLNDGWDE</sequence>
<dbReference type="AlphaFoldDB" id="A0A6C0KFR1"/>
<proteinExistence type="predicted"/>
<feature type="region of interest" description="Disordered" evidence="1">
    <location>
        <begin position="1023"/>
        <end position="1080"/>
    </location>
</feature>
<organism evidence="2">
    <name type="scientific">viral metagenome</name>
    <dbReference type="NCBI Taxonomy" id="1070528"/>
    <lineage>
        <taxon>unclassified sequences</taxon>
        <taxon>metagenomes</taxon>
        <taxon>organismal metagenomes</taxon>
    </lineage>
</organism>
<accession>A0A6C0KFR1</accession>
<feature type="region of interest" description="Disordered" evidence="1">
    <location>
        <begin position="849"/>
        <end position="868"/>
    </location>
</feature>
<evidence type="ECO:0000313" key="2">
    <source>
        <dbReference type="EMBL" id="QHU16031.1"/>
    </source>
</evidence>
<feature type="compositionally biased region" description="Basic and acidic residues" evidence="1">
    <location>
        <begin position="1036"/>
        <end position="1046"/>
    </location>
</feature>
<protein>
    <submittedName>
        <fullName evidence="2">Uncharacterized protein</fullName>
    </submittedName>
</protein>
<name>A0A6C0KFR1_9ZZZZ</name>
<feature type="compositionally biased region" description="Acidic residues" evidence="1">
    <location>
        <begin position="1047"/>
        <end position="1080"/>
    </location>
</feature>
<dbReference type="EMBL" id="MN740873">
    <property type="protein sequence ID" value="QHU16031.1"/>
    <property type="molecule type" value="Genomic_DNA"/>
</dbReference>